<evidence type="ECO:0000256" key="2">
    <source>
        <dbReference type="ARBA" id="ARBA00008748"/>
    </source>
</evidence>
<dbReference type="HAMAP" id="MF_00542">
    <property type="entry name" value="Butyrate_kinase"/>
    <property type="match status" value="1"/>
</dbReference>
<protein>
    <recommendedName>
        <fullName evidence="9">Probable butyrate kinase</fullName>
        <shortName evidence="9">BK</shortName>
        <ecNumber evidence="9">2.7.2.7</ecNumber>
    </recommendedName>
    <alternativeName>
        <fullName evidence="9">Branched-chain carboxylic acid kinase</fullName>
    </alternativeName>
</protein>
<comment type="caution">
    <text evidence="11">The sequence shown here is derived from an EMBL/GenBank/DDBJ whole genome shotgun (WGS) entry which is preliminary data.</text>
</comment>
<dbReference type="PANTHER" id="PTHR21060:SF3">
    <property type="entry name" value="BUTYRATE KINASE 2-RELATED"/>
    <property type="match status" value="1"/>
</dbReference>
<evidence type="ECO:0000256" key="3">
    <source>
        <dbReference type="ARBA" id="ARBA00022490"/>
    </source>
</evidence>
<evidence type="ECO:0000256" key="10">
    <source>
        <dbReference type="RuleBase" id="RU003835"/>
    </source>
</evidence>
<dbReference type="PROSITE" id="PS01076">
    <property type="entry name" value="ACETATE_KINASE_2"/>
    <property type="match status" value="1"/>
</dbReference>
<evidence type="ECO:0000256" key="4">
    <source>
        <dbReference type="ARBA" id="ARBA00022679"/>
    </source>
</evidence>
<evidence type="ECO:0000256" key="1">
    <source>
        <dbReference type="ARBA" id="ARBA00004496"/>
    </source>
</evidence>
<evidence type="ECO:0000313" key="11">
    <source>
        <dbReference type="EMBL" id="MBH8587463.1"/>
    </source>
</evidence>
<comment type="similarity">
    <text evidence="2 9 10">Belongs to the acetokinase family.</text>
</comment>
<dbReference type="SUPFAM" id="SSF53067">
    <property type="entry name" value="Actin-like ATPase domain"/>
    <property type="match status" value="2"/>
</dbReference>
<keyword evidence="7 9" id="KW-0067">ATP-binding</keyword>
<dbReference type="EMBL" id="JAECVU010000001">
    <property type="protein sequence ID" value="MBH8587463.1"/>
    <property type="molecule type" value="Genomic_DNA"/>
</dbReference>
<dbReference type="Gene3D" id="3.30.420.40">
    <property type="match status" value="2"/>
</dbReference>
<organism evidence="11 12">
    <name type="scientific">Thermoactinomyces vulgaris</name>
    <dbReference type="NCBI Taxonomy" id="2026"/>
    <lineage>
        <taxon>Bacteria</taxon>
        <taxon>Bacillati</taxon>
        <taxon>Bacillota</taxon>
        <taxon>Bacilli</taxon>
        <taxon>Bacillales</taxon>
        <taxon>Thermoactinomycetaceae</taxon>
        <taxon>Thermoactinomyces</taxon>
    </lineage>
</organism>
<evidence type="ECO:0000313" key="12">
    <source>
        <dbReference type="Proteomes" id="UP000641910"/>
    </source>
</evidence>
<dbReference type="InterPro" id="IPR000890">
    <property type="entry name" value="Aliphatic_acid_kin_short-chain"/>
</dbReference>
<dbReference type="GO" id="GO:0047761">
    <property type="term" value="F:butyrate kinase activity"/>
    <property type="evidence" value="ECO:0007669"/>
    <property type="project" value="UniProtKB-EC"/>
</dbReference>
<gene>
    <name evidence="9" type="primary">buk</name>
    <name evidence="11" type="ORF">I8U22_01335</name>
</gene>
<evidence type="ECO:0000256" key="9">
    <source>
        <dbReference type="HAMAP-Rule" id="MF_00542"/>
    </source>
</evidence>
<dbReference type="NCBIfam" id="TIGR02707">
    <property type="entry name" value="butyr_kinase"/>
    <property type="match status" value="1"/>
</dbReference>
<name>A0ABS0QEU6_THEVU</name>
<reference evidence="11 12" key="1">
    <citation type="submission" date="2020-12" db="EMBL/GenBank/DDBJ databases">
        <title>WGS of Thermoactinomyces spp.</title>
        <authorList>
            <person name="Cheng K."/>
        </authorList>
    </citation>
    <scope>NUCLEOTIDE SEQUENCE [LARGE SCALE GENOMIC DNA]</scope>
    <source>
        <strain evidence="12">CICC 10650\ACCC 41061</strain>
    </source>
</reference>
<dbReference type="PANTHER" id="PTHR21060">
    <property type="entry name" value="ACETATE KINASE"/>
    <property type="match status" value="1"/>
</dbReference>
<evidence type="ECO:0000256" key="5">
    <source>
        <dbReference type="ARBA" id="ARBA00022741"/>
    </source>
</evidence>
<dbReference type="InterPro" id="IPR043129">
    <property type="entry name" value="ATPase_NBD"/>
</dbReference>
<proteinExistence type="inferred from homology"/>
<sequence length="370" mass="40371">MKVEPIRVLAINPGSTSTKIGVFADEKPILEETLRHDPNEIAKFKDMFDQYPFRKQVILDTLDREGINLNKLDAVVARGGLLRPIPGGTYKVNEEMIADLRSAEYGTHASNLGAIIAQEIADQLNIPAFIVDPVVVDELQPVARISGIPEIKRRSIFHALNQKAVARRVAQKLGMTYEKSRFIVVHMGGGITVGAHLEGRVIDVNNGLNGEGPFSPERAGTVPVGDLISLCFSGKYFASEIMRMVVGKGGLMGYLGTTDAREVEKMIENGDEKAALIYEAMAYQVSKEIGAYSTVLNGQVDAIILTGGLAYGKSFTKMIQDRVEWIAPVHVVPGENELQALVEGTLRVVRGEEEAKHYPPIEKGVEVVHG</sequence>
<keyword evidence="6 9" id="KW-0418">Kinase</keyword>
<dbReference type="EC" id="2.7.2.7" evidence="9"/>
<evidence type="ECO:0000256" key="8">
    <source>
        <dbReference type="ARBA" id="ARBA00048596"/>
    </source>
</evidence>
<dbReference type="PIRSF" id="PIRSF036458">
    <property type="entry name" value="Butyrate_kin"/>
    <property type="match status" value="1"/>
</dbReference>
<keyword evidence="3 9" id="KW-0963">Cytoplasm</keyword>
<keyword evidence="12" id="KW-1185">Reference proteome</keyword>
<dbReference type="PRINTS" id="PR00471">
    <property type="entry name" value="ACETATEKNASE"/>
</dbReference>
<evidence type="ECO:0000256" key="6">
    <source>
        <dbReference type="ARBA" id="ARBA00022777"/>
    </source>
</evidence>
<dbReference type="Proteomes" id="UP000641910">
    <property type="component" value="Unassembled WGS sequence"/>
</dbReference>
<keyword evidence="4 9" id="KW-0808">Transferase</keyword>
<dbReference type="InterPro" id="IPR023865">
    <property type="entry name" value="Aliphatic_acid_kinase_CS"/>
</dbReference>
<dbReference type="InterPro" id="IPR011245">
    <property type="entry name" value="Butyrate_kin"/>
</dbReference>
<comment type="catalytic activity">
    <reaction evidence="8 9">
        <text>butanoate + ATP = butanoyl phosphate + ADP</text>
        <dbReference type="Rhea" id="RHEA:13585"/>
        <dbReference type="ChEBI" id="CHEBI:17968"/>
        <dbReference type="ChEBI" id="CHEBI:30616"/>
        <dbReference type="ChEBI" id="CHEBI:58079"/>
        <dbReference type="ChEBI" id="CHEBI:456216"/>
        <dbReference type="EC" id="2.7.2.7"/>
    </reaction>
</comment>
<dbReference type="RefSeq" id="WP_037997558.1">
    <property type="nucleotide sequence ID" value="NZ_CP039710.1"/>
</dbReference>
<keyword evidence="5 9" id="KW-0547">Nucleotide-binding</keyword>
<dbReference type="Pfam" id="PF00871">
    <property type="entry name" value="Acetate_kinase"/>
    <property type="match status" value="1"/>
</dbReference>
<comment type="subcellular location">
    <subcellularLocation>
        <location evidence="1 9">Cytoplasm</location>
    </subcellularLocation>
</comment>
<dbReference type="CDD" id="cd24011">
    <property type="entry name" value="ASKHA_NBD_BK"/>
    <property type="match status" value="1"/>
</dbReference>
<evidence type="ECO:0000256" key="7">
    <source>
        <dbReference type="ARBA" id="ARBA00022840"/>
    </source>
</evidence>
<dbReference type="PROSITE" id="PS01075">
    <property type="entry name" value="ACETATE_KINASE_1"/>
    <property type="match status" value="1"/>
</dbReference>
<dbReference type="NCBIfam" id="NF002834">
    <property type="entry name" value="PRK03011.1-5"/>
    <property type="match status" value="1"/>
</dbReference>
<accession>A0ABS0QEU6</accession>